<dbReference type="PANTHER" id="PTHR38599:SF1">
    <property type="entry name" value="CUPIN DOMAIN PROTEIN (AFU_ORTHOLOGUE AFUA_3G13620)"/>
    <property type="match status" value="1"/>
</dbReference>
<feature type="domain" description="Cupin type-2" evidence="2">
    <location>
        <begin position="49"/>
        <end position="102"/>
    </location>
</feature>
<evidence type="ECO:0000259" key="2">
    <source>
        <dbReference type="Pfam" id="PF07883"/>
    </source>
</evidence>
<dbReference type="Gene3D" id="2.60.120.10">
    <property type="entry name" value="Jelly Rolls"/>
    <property type="match status" value="1"/>
</dbReference>
<dbReference type="PANTHER" id="PTHR38599">
    <property type="entry name" value="CUPIN DOMAIN PROTEIN (AFU_ORTHOLOGUE AFUA_3G13620)"/>
    <property type="match status" value="1"/>
</dbReference>
<keyword evidence="1" id="KW-0732">Signal</keyword>
<evidence type="ECO:0000313" key="3">
    <source>
        <dbReference type="EMBL" id="MDR5865392.1"/>
    </source>
</evidence>
<name>A0ABU1FYU2_9GAMM</name>
<evidence type="ECO:0000313" key="4">
    <source>
        <dbReference type="Proteomes" id="UP001264519"/>
    </source>
</evidence>
<dbReference type="SUPFAM" id="SSF51182">
    <property type="entry name" value="RmlC-like cupins"/>
    <property type="match status" value="1"/>
</dbReference>
<proteinExistence type="predicted"/>
<reference evidence="3 4" key="1">
    <citation type="submission" date="2023-04" db="EMBL/GenBank/DDBJ databases">
        <title>A long-awaited taxogenomic arrangement of the family Halomonadaceae.</title>
        <authorList>
            <person name="De La Haba R."/>
            <person name="Chuvochina M."/>
            <person name="Wittouck S."/>
            <person name="Arahal D.R."/>
            <person name="Sanchez-Porro C."/>
            <person name="Hugenholtz P."/>
            <person name="Ventosa A."/>
        </authorList>
    </citation>
    <scope>NUCLEOTIDE SEQUENCE [LARGE SCALE GENOMIC DNA]</scope>
    <source>
        <strain evidence="3 4">DSM 23530</strain>
    </source>
</reference>
<dbReference type="InterPro" id="IPR014710">
    <property type="entry name" value="RmlC-like_jellyroll"/>
</dbReference>
<feature type="signal peptide" evidence="1">
    <location>
        <begin position="1"/>
        <end position="24"/>
    </location>
</feature>
<protein>
    <submittedName>
        <fullName evidence="3">Cupin domain-containing protein</fullName>
    </submittedName>
</protein>
<gene>
    <name evidence="3" type="ORF">QC818_01140</name>
</gene>
<dbReference type="Proteomes" id="UP001264519">
    <property type="component" value="Unassembled WGS sequence"/>
</dbReference>
<feature type="chain" id="PRO_5047336201" evidence="1">
    <location>
        <begin position="25"/>
        <end position="131"/>
    </location>
</feature>
<accession>A0ABU1FYU2</accession>
<organism evidence="3 4">
    <name type="scientific">Halomonas koreensis</name>
    <dbReference type="NCBI Taxonomy" id="245385"/>
    <lineage>
        <taxon>Bacteria</taxon>
        <taxon>Pseudomonadati</taxon>
        <taxon>Pseudomonadota</taxon>
        <taxon>Gammaproteobacteria</taxon>
        <taxon>Oceanospirillales</taxon>
        <taxon>Halomonadaceae</taxon>
        <taxon>Halomonas</taxon>
    </lineage>
</organism>
<evidence type="ECO:0000256" key="1">
    <source>
        <dbReference type="SAM" id="SignalP"/>
    </source>
</evidence>
<dbReference type="RefSeq" id="WP_309650989.1">
    <property type="nucleotide sequence ID" value="NZ_JARWAK010000001.1"/>
</dbReference>
<dbReference type="EMBL" id="JARWAK010000001">
    <property type="protein sequence ID" value="MDR5865392.1"/>
    <property type="molecule type" value="Genomic_DNA"/>
</dbReference>
<dbReference type="Pfam" id="PF07883">
    <property type="entry name" value="Cupin_2"/>
    <property type="match status" value="1"/>
</dbReference>
<comment type="caution">
    <text evidence="3">The sequence shown here is derived from an EMBL/GenBank/DDBJ whole genome shotgun (WGS) entry which is preliminary data.</text>
</comment>
<sequence length="131" mass="14122">MNLRITTAWATTALVVALGTPMLATGDSTPLIKTQLEDVEGMEVNIVNFEVGPDWATVRHIHPGHLFVYVTEGRLEVTVEGEAPQTVSAGEVFHEAPNRPMVGRTLSAEGAKFTVFQIGPAGEPLMISRPE</sequence>
<dbReference type="InterPro" id="IPR013096">
    <property type="entry name" value="Cupin_2"/>
</dbReference>
<keyword evidence="4" id="KW-1185">Reference proteome</keyword>
<dbReference type="InterPro" id="IPR011051">
    <property type="entry name" value="RmlC_Cupin_sf"/>
</dbReference>